<feature type="transmembrane region" description="Helical" evidence="8">
    <location>
        <begin position="570"/>
        <end position="594"/>
    </location>
</feature>
<keyword evidence="6 8" id="KW-1133">Transmembrane helix</keyword>
<feature type="transmembrane region" description="Helical" evidence="8">
    <location>
        <begin position="248"/>
        <end position="272"/>
    </location>
</feature>
<evidence type="ECO:0000256" key="1">
    <source>
        <dbReference type="ARBA" id="ARBA00004651"/>
    </source>
</evidence>
<feature type="transmembrane region" description="Helical" evidence="8">
    <location>
        <begin position="198"/>
        <end position="217"/>
    </location>
</feature>
<dbReference type="PROSITE" id="PS00872">
    <property type="entry name" value="NA_GALACTOSIDE_SYMP"/>
    <property type="match status" value="1"/>
</dbReference>
<evidence type="ECO:0000313" key="9">
    <source>
        <dbReference type="EMBL" id="MBK1791382.1"/>
    </source>
</evidence>
<dbReference type="InterPro" id="IPR018043">
    <property type="entry name" value="Na/Gal_symport_CS"/>
</dbReference>
<name>A0A8J7ME76_9BACT</name>
<proteinExistence type="inferred from homology"/>
<evidence type="ECO:0000313" key="10">
    <source>
        <dbReference type="Proteomes" id="UP000624703"/>
    </source>
</evidence>
<dbReference type="RefSeq" id="WP_200311390.1">
    <property type="nucleotide sequence ID" value="NZ_JAENIM010000039.1"/>
</dbReference>
<reference evidence="9" key="1">
    <citation type="submission" date="2021-01" db="EMBL/GenBank/DDBJ databases">
        <title>Modified the classification status of verrucomicrobia.</title>
        <authorList>
            <person name="Feng X."/>
        </authorList>
    </citation>
    <scope>NUCLEOTIDE SEQUENCE</scope>
    <source>
        <strain evidence="9">_KCTC 22039</strain>
    </source>
</reference>
<keyword evidence="3" id="KW-0813">Transport</keyword>
<comment type="subcellular location">
    <subcellularLocation>
        <location evidence="1">Cell membrane</location>
        <topology evidence="1">Multi-pass membrane protein</topology>
    </subcellularLocation>
</comment>
<feature type="transmembrane region" description="Helical" evidence="8">
    <location>
        <begin position="21"/>
        <end position="39"/>
    </location>
</feature>
<keyword evidence="10" id="KW-1185">Reference proteome</keyword>
<dbReference type="GO" id="GO:0015293">
    <property type="term" value="F:symporter activity"/>
    <property type="evidence" value="ECO:0007669"/>
    <property type="project" value="InterPro"/>
</dbReference>
<dbReference type="GO" id="GO:0006814">
    <property type="term" value="P:sodium ion transport"/>
    <property type="evidence" value="ECO:0007669"/>
    <property type="project" value="InterPro"/>
</dbReference>
<sequence length="630" mass="70374">MSEKKRKQHVTALEDRIPLSRLIAYGFGGLIPIALFNIAGQLMGVIGNIGLGLSAFWLGVIMIFPRLWDAVTDPLMGHISDNTRTRFGRRRPYILWGGLGVAISFVLMWWVPDGLTDNAQLAYILAFLLVFYTACTMFEIPHGALGMEMSKDSNERTRLFSAKSFFGNLFAMGTPWLIALATWSAFSGTGGTISDGMRYVSMVIAMILIPLVIWWFLATREPDAELVNNMEKTPFWHDMKVTVTNKTFIALVAIIFIVALGFNFVGIFSYYINIFYLYGGDIAAAGKLLGTTGTVWAVTGVFAVLLLPTVGRMFGKSKALMISILLMCSAQISKIFCYNPDMPYLVLIPTVLLSIGMVFFFTMAASMVADVCDEDDLKTGVRKQGSYYAVFWWFIKMGMAFASFGTGALLTVSQFDTDQTTEVDGVLGPAAVLIENVDNELAKGLPPVPPTWQDKATAPIENAIRFVTGHRRVNANDEFTQEELIEQTDSALEATEKTIKLFNQRVDELGDHERSEHYAELLTHLAEIETFYKKVKESPELHMQDLEALKKELDVVQVDSMKLKMQAPDILLWIRLIEIGVPLLLSAFSLTMIARYRLTEDRAHEIQVLLKERNAKLKAEMAEKSAEQNA</sequence>
<dbReference type="GO" id="GO:0005886">
    <property type="term" value="C:plasma membrane"/>
    <property type="evidence" value="ECO:0007669"/>
    <property type="project" value="UniProtKB-SubCell"/>
</dbReference>
<dbReference type="GO" id="GO:0008643">
    <property type="term" value="P:carbohydrate transport"/>
    <property type="evidence" value="ECO:0007669"/>
    <property type="project" value="InterPro"/>
</dbReference>
<feature type="transmembrane region" description="Helical" evidence="8">
    <location>
        <begin position="123"/>
        <end position="145"/>
    </location>
</feature>
<dbReference type="PANTHER" id="PTHR11328:SF24">
    <property type="entry name" value="MAJOR FACILITATOR SUPERFAMILY (MFS) PROFILE DOMAIN-CONTAINING PROTEIN"/>
    <property type="match status" value="1"/>
</dbReference>
<evidence type="ECO:0000256" key="7">
    <source>
        <dbReference type="ARBA" id="ARBA00023136"/>
    </source>
</evidence>
<comment type="similarity">
    <text evidence="2">Belongs to the sodium:galactoside symporter (TC 2.A.2) family.</text>
</comment>
<comment type="caution">
    <text evidence="9">The sequence shown here is derived from an EMBL/GenBank/DDBJ whole genome shotgun (WGS) entry which is preliminary data.</text>
</comment>
<dbReference type="AlphaFoldDB" id="A0A8J7ME76"/>
<dbReference type="PANTHER" id="PTHR11328">
    <property type="entry name" value="MAJOR FACILITATOR SUPERFAMILY DOMAIN-CONTAINING PROTEIN"/>
    <property type="match status" value="1"/>
</dbReference>
<dbReference type="Proteomes" id="UP000624703">
    <property type="component" value="Unassembled WGS sequence"/>
</dbReference>
<gene>
    <name evidence="9" type="ORF">JIN82_09490</name>
</gene>
<evidence type="ECO:0000256" key="6">
    <source>
        <dbReference type="ARBA" id="ARBA00022989"/>
    </source>
</evidence>
<feature type="transmembrane region" description="Helical" evidence="8">
    <location>
        <begin position="284"/>
        <end position="307"/>
    </location>
</feature>
<keyword evidence="4" id="KW-1003">Cell membrane</keyword>
<keyword evidence="7 8" id="KW-0472">Membrane</keyword>
<feature type="transmembrane region" description="Helical" evidence="8">
    <location>
        <begin position="93"/>
        <end position="111"/>
    </location>
</feature>
<dbReference type="Pfam" id="PF13347">
    <property type="entry name" value="MFS_2"/>
    <property type="match status" value="1"/>
</dbReference>
<protein>
    <submittedName>
        <fullName evidence="9">MFS transporter</fullName>
    </submittedName>
</protein>
<keyword evidence="5 8" id="KW-0812">Transmembrane</keyword>
<evidence type="ECO:0000256" key="2">
    <source>
        <dbReference type="ARBA" id="ARBA00009617"/>
    </source>
</evidence>
<organism evidence="9 10">
    <name type="scientific">Persicirhabdus sediminis</name>
    <dbReference type="NCBI Taxonomy" id="454144"/>
    <lineage>
        <taxon>Bacteria</taxon>
        <taxon>Pseudomonadati</taxon>
        <taxon>Verrucomicrobiota</taxon>
        <taxon>Verrucomicrobiia</taxon>
        <taxon>Verrucomicrobiales</taxon>
        <taxon>Verrucomicrobiaceae</taxon>
        <taxon>Persicirhabdus</taxon>
    </lineage>
</organism>
<evidence type="ECO:0000256" key="3">
    <source>
        <dbReference type="ARBA" id="ARBA00022448"/>
    </source>
</evidence>
<dbReference type="InterPro" id="IPR036259">
    <property type="entry name" value="MFS_trans_sf"/>
</dbReference>
<dbReference type="InterPro" id="IPR039672">
    <property type="entry name" value="MFS_2"/>
</dbReference>
<feature type="transmembrane region" description="Helical" evidence="8">
    <location>
        <begin position="390"/>
        <end position="410"/>
    </location>
</feature>
<feature type="transmembrane region" description="Helical" evidence="8">
    <location>
        <begin position="165"/>
        <end position="186"/>
    </location>
</feature>
<evidence type="ECO:0000256" key="5">
    <source>
        <dbReference type="ARBA" id="ARBA00022692"/>
    </source>
</evidence>
<dbReference type="EMBL" id="JAENIM010000039">
    <property type="protein sequence ID" value="MBK1791382.1"/>
    <property type="molecule type" value="Genomic_DNA"/>
</dbReference>
<evidence type="ECO:0000256" key="8">
    <source>
        <dbReference type="SAM" id="Phobius"/>
    </source>
</evidence>
<feature type="transmembrane region" description="Helical" evidence="8">
    <location>
        <begin position="342"/>
        <end position="369"/>
    </location>
</feature>
<feature type="transmembrane region" description="Helical" evidence="8">
    <location>
        <begin position="45"/>
        <end position="68"/>
    </location>
</feature>
<evidence type="ECO:0000256" key="4">
    <source>
        <dbReference type="ARBA" id="ARBA00022475"/>
    </source>
</evidence>
<dbReference type="SUPFAM" id="SSF103473">
    <property type="entry name" value="MFS general substrate transporter"/>
    <property type="match status" value="1"/>
</dbReference>
<accession>A0A8J7ME76</accession>
<dbReference type="Gene3D" id="1.20.1250.20">
    <property type="entry name" value="MFS general substrate transporter like domains"/>
    <property type="match status" value="1"/>
</dbReference>